<accession>A0ABQ2D9A1</accession>
<dbReference type="InterPro" id="IPR050275">
    <property type="entry name" value="PGM_Phosphatase"/>
</dbReference>
<sequence>MNAAEIIFVRHGETESNRAGRLQGRSDLPMNETGRRQAAAAAMELAGTGPWDVVVSSPLFRARQSAQIIADLLGAPRVQEFPELMERDYGDAEGTVVTGLSEDNVRRLMDLGESEEHLVERAINVLFKISVQHPGQRVVVVSHGSLIRSVLSALHGTRHQWVPNGQVLRVESQLLTDHVAREPLWH</sequence>
<keyword evidence="2" id="KW-1185">Reference proteome</keyword>
<protein>
    <recommendedName>
        <fullName evidence="3">Histidine phosphatase family protein</fullName>
    </recommendedName>
</protein>
<dbReference type="PANTHER" id="PTHR48100">
    <property type="entry name" value="BROAD-SPECIFICITY PHOSPHATASE YOR283W-RELATED"/>
    <property type="match status" value="1"/>
</dbReference>
<dbReference type="Gene3D" id="3.40.50.1240">
    <property type="entry name" value="Phosphoglycerate mutase-like"/>
    <property type="match status" value="1"/>
</dbReference>
<name>A0ABQ2D9A1_9MICC</name>
<dbReference type="SMART" id="SM00855">
    <property type="entry name" value="PGAM"/>
    <property type="match status" value="1"/>
</dbReference>
<dbReference type="RefSeq" id="WP_188683240.1">
    <property type="nucleotide sequence ID" value="NZ_BMKX01000001.1"/>
</dbReference>
<dbReference type="InterPro" id="IPR013078">
    <property type="entry name" value="His_Pase_superF_clade-1"/>
</dbReference>
<evidence type="ECO:0000313" key="2">
    <source>
        <dbReference type="Proteomes" id="UP000606115"/>
    </source>
</evidence>
<gene>
    <name evidence="1" type="ORF">GCM10007173_03640</name>
</gene>
<dbReference type="InterPro" id="IPR029033">
    <property type="entry name" value="His_PPase_superfam"/>
</dbReference>
<dbReference type="SUPFAM" id="SSF53254">
    <property type="entry name" value="Phosphoglycerate mutase-like"/>
    <property type="match status" value="1"/>
</dbReference>
<reference evidence="2" key="1">
    <citation type="journal article" date="2019" name="Int. J. Syst. Evol. Microbiol.">
        <title>The Global Catalogue of Microorganisms (GCM) 10K type strain sequencing project: providing services to taxonomists for standard genome sequencing and annotation.</title>
        <authorList>
            <consortium name="The Broad Institute Genomics Platform"/>
            <consortium name="The Broad Institute Genome Sequencing Center for Infectious Disease"/>
            <person name="Wu L."/>
            <person name="Ma J."/>
        </authorList>
    </citation>
    <scope>NUCLEOTIDE SEQUENCE [LARGE SCALE GENOMIC DNA]</scope>
    <source>
        <strain evidence="2">CGMCC 1.3685</strain>
    </source>
</reference>
<evidence type="ECO:0000313" key="1">
    <source>
        <dbReference type="EMBL" id="GGJ48318.1"/>
    </source>
</evidence>
<dbReference type="CDD" id="cd07067">
    <property type="entry name" value="HP_PGM_like"/>
    <property type="match status" value="1"/>
</dbReference>
<evidence type="ECO:0008006" key="3">
    <source>
        <dbReference type="Google" id="ProtNLM"/>
    </source>
</evidence>
<dbReference type="GeneID" id="303302778"/>
<comment type="caution">
    <text evidence="1">The sequence shown here is derived from an EMBL/GenBank/DDBJ whole genome shotgun (WGS) entry which is preliminary data.</text>
</comment>
<dbReference type="Pfam" id="PF00300">
    <property type="entry name" value="His_Phos_1"/>
    <property type="match status" value="1"/>
</dbReference>
<dbReference type="PANTHER" id="PTHR48100:SF59">
    <property type="entry name" value="ADENOSYLCOBALAMIN_ALPHA-RIBAZOLE PHOSPHATASE"/>
    <property type="match status" value="1"/>
</dbReference>
<organism evidence="1 2">
    <name type="scientific">Glutamicibacter ardleyensis</name>
    <dbReference type="NCBI Taxonomy" id="225894"/>
    <lineage>
        <taxon>Bacteria</taxon>
        <taxon>Bacillati</taxon>
        <taxon>Actinomycetota</taxon>
        <taxon>Actinomycetes</taxon>
        <taxon>Micrococcales</taxon>
        <taxon>Micrococcaceae</taxon>
        <taxon>Glutamicibacter</taxon>
    </lineage>
</organism>
<dbReference type="EMBL" id="BMKX01000001">
    <property type="protein sequence ID" value="GGJ48318.1"/>
    <property type="molecule type" value="Genomic_DNA"/>
</dbReference>
<dbReference type="Proteomes" id="UP000606115">
    <property type="component" value="Unassembled WGS sequence"/>
</dbReference>
<proteinExistence type="predicted"/>